<comment type="caution">
    <text evidence="3">The sequence shown here is derived from an EMBL/GenBank/DDBJ whole genome shotgun (WGS) entry which is preliminary data.</text>
</comment>
<dbReference type="GO" id="GO:0009626">
    <property type="term" value="P:plant-type hypersensitive response"/>
    <property type="evidence" value="ECO:0007669"/>
    <property type="project" value="UniProtKB-KW"/>
</dbReference>
<reference evidence="4" key="1">
    <citation type="journal article" date="2020" name="Nat. Commun.">
        <title>Genome assembly of wild tea tree DASZ reveals pedigree and selection history of tea varieties.</title>
        <authorList>
            <person name="Zhang W."/>
            <person name="Zhang Y."/>
            <person name="Qiu H."/>
            <person name="Guo Y."/>
            <person name="Wan H."/>
            <person name="Zhang X."/>
            <person name="Scossa F."/>
            <person name="Alseekh S."/>
            <person name="Zhang Q."/>
            <person name="Wang P."/>
            <person name="Xu L."/>
            <person name="Schmidt M.H."/>
            <person name="Jia X."/>
            <person name="Li D."/>
            <person name="Zhu A."/>
            <person name="Guo F."/>
            <person name="Chen W."/>
            <person name="Ni D."/>
            <person name="Usadel B."/>
            <person name="Fernie A.R."/>
            <person name="Wen W."/>
        </authorList>
    </citation>
    <scope>NUCLEOTIDE SEQUENCE [LARGE SCALE GENOMIC DNA]</scope>
    <source>
        <strain evidence="4">cv. G240</strain>
    </source>
</reference>
<reference evidence="3 4" key="2">
    <citation type="submission" date="2020-07" db="EMBL/GenBank/DDBJ databases">
        <title>Genome assembly of wild tea tree DASZ reveals pedigree and selection history of tea varieties.</title>
        <authorList>
            <person name="Zhang W."/>
        </authorList>
    </citation>
    <scope>NUCLEOTIDE SEQUENCE [LARGE SCALE GENOMIC DNA]</scope>
    <source>
        <strain evidence="4">cv. G240</strain>
        <tissue evidence="3">Leaf</tissue>
    </source>
</reference>
<dbReference type="EMBL" id="JACBKZ010000013">
    <property type="protein sequence ID" value="KAF5934943.1"/>
    <property type="molecule type" value="Genomic_DNA"/>
</dbReference>
<dbReference type="InterPro" id="IPR044526">
    <property type="entry name" value="NAKR1-3"/>
</dbReference>
<evidence type="ECO:0000259" key="2">
    <source>
        <dbReference type="PROSITE" id="PS50846"/>
    </source>
</evidence>
<comment type="subcellular location">
    <subcellularLocation>
        <location evidence="1">Membrane</location>
        <topology evidence="1">Peripheral membrane protein</topology>
    </subcellularLocation>
</comment>
<protein>
    <recommendedName>
        <fullName evidence="2">HMA domain-containing protein</fullName>
    </recommendedName>
</protein>
<dbReference type="PANTHER" id="PTHR46119">
    <property type="entry name" value="OS08G0405700 PROTEIN"/>
    <property type="match status" value="1"/>
</dbReference>
<keyword evidence="4" id="KW-1185">Reference proteome</keyword>
<sequence>MGKLSPGRVLDCPCLSSNSRSCFCINSLENQDEFESKPLVASEGGNLVRLKDVLEGPQTLAFQLKPKTVVLRVSMHCNGCGRKVERHISKMEGMLNISISSFRILPIKLLK</sequence>
<evidence type="ECO:0000256" key="1">
    <source>
        <dbReference type="ARBA" id="ARBA00004170"/>
    </source>
</evidence>
<evidence type="ECO:0000313" key="3">
    <source>
        <dbReference type="EMBL" id="KAF5934943.1"/>
    </source>
</evidence>
<dbReference type="PROSITE" id="PS50846">
    <property type="entry name" value="HMA_2"/>
    <property type="match status" value="1"/>
</dbReference>
<dbReference type="InterPro" id="IPR006121">
    <property type="entry name" value="HMA_dom"/>
</dbReference>
<dbReference type="GO" id="GO:0046872">
    <property type="term" value="F:metal ion binding"/>
    <property type="evidence" value="ECO:0007669"/>
    <property type="project" value="InterPro"/>
</dbReference>
<dbReference type="Gene3D" id="3.30.70.100">
    <property type="match status" value="1"/>
</dbReference>
<feature type="domain" description="HMA" evidence="2">
    <location>
        <begin position="66"/>
        <end position="111"/>
    </location>
</feature>
<dbReference type="InterPro" id="IPR036163">
    <property type="entry name" value="HMA_dom_sf"/>
</dbReference>
<dbReference type="GO" id="GO:0016020">
    <property type="term" value="C:membrane"/>
    <property type="evidence" value="ECO:0007669"/>
    <property type="project" value="UniProtKB-SubCell"/>
</dbReference>
<name>A0A7J7G2H6_CAMSI</name>
<evidence type="ECO:0000313" key="4">
    <source>
        <dbReference type="Proteomes" id="UP000593564"/>
    </source>
</evidence>
<organism evidence="3 4">
    <name type="scientific">Camellia sinensis</name>
    <name type="common">Tea plant</name>
    <name type="synonym">Thea sinensis</name>
    <dbReference type="NCBI Taxonomy" id="4442"/>
    <lineage>
        <taxon>Eukaryota</taxon>
        <taxon>Viridiplantae</taxon>
        <taxon>Streptophyta</taxon>
        <taxon>Embryophyta</taxon>
        <taxon>Tracheophyta</taxon>
        <taxon>Spermatophyta</taxon>
        <taxon>Magnoliopsida</taxon>
        <taxon>eudicotyledons</taxon>
        <taxon>Gunneridae</taxon>
        <taxon>Pentapetalae</taxon>
        <taxon>asterids</taxon>
        <taxon>Ericales</taxon>
        <taxon>Theaceae</taxon>
        <taxon>Camellia</taxon>
    </lineage>
</organism>
<dbReference type="Proteomes" id="UP000593564">
    <property type="component" value="Unassembled WGS sequence"/>
</dbReference>
<accession>A0A7J7G2H6</accession>
<gene>
    <name evidence="3" type="ORF">HYC85_026072</name>
</gene>
<dbReference type="CDD" id="cd00371">
    <property type="entry name" value="HMA"/>
    <property type="match status" value="1"/>
</dbReference>
<dbReference type="AlphaFoldDB" id="A0A7J7G2H6"/>
<proteinExistence type="predicted"/>
<dbReference type="SUPFAM" id="SSF55008">
    <property type="entry name" value="HMA, heavy metal-associated domain"/>
    <property type="match status" value="1"/>
</dbReference>
<dbReference type="PANTHER" id="PTHR46119:SF11">
    <property type="entry name" value="HEAVY METAL TRANSPORT_DETOXIFICATION SUPERFAMILY PROTEIN"/>
    <property type="match status" value="1"/>
</dbReference>
<dbReference type="Pfam" id="PF00403">
    <property type="entry name" value="HMA"/>
    <property type="match status" value="1"/>
</dbReference>